<feature type="compositionally biased region" description="Polar residues" evidence="1">
    <location>
        <begin position="16"/>
        <end position="26"/>
    </location>
</feature>
<dbReference type="AlphaFoldDB" id="A0A8H2RRE0"/>
<evidence type="ECO:0000313" key="2">
    <source>
        <dbReference type="EMBL" id="VVP28017.1"/>
    </source>
</evidence>
<feature type="region of interest" description="Disordered" evidence="1">
    <location>
        <begin position="1"/>
        <end position="61"/>
    </location>
</feature>
<name>A0A8H2RRE0_PSEFL</name>
<dbReference type="Proteomes" id="UP000325723">
    <property type="component" value="Unassembled WGS sequence"/>
</dbReference>
<comment type="caution">
    <text evidence="2">The sequence shown here is derived from an EMBL/GenBank/DDBJ whole genome shotgun (WGS) entry which is preliminary data.</text>
</comment>
<sequence length="214" mass="23445">MGRTGPIASKLAPTGFSFSTRPQPSRKSLWERACSRWRPQEPHINKKGRTHQGSPFFHHAHSDHSLASHGFFVQHTTSAIPQIPVGASLLAMASARTPHQQKRANPPRLALFASHVRSQPGLPQVFRSAHDLRHPANPCGSELARDGVRKNPASTKKGEPTKVRPFCITPTQITAWPATAPQASPDPARTDECLQPVSRSPSHLRWTANGTAIR</sequence>
<proteinExistence type="predicted"/>
<feature type="region of interest" description="Disordered" evidence="1">
    <location>
        <begin position="137"/>
        <end position="163"/>
    </location>
</feature>
<protein>
    <submittedName>
        <fullName evidence="2">Uncharacterized protein</fullName>
    </submittedName>
</protein>
<reference evidence="2 3" key="1">
    <citation type="submission" date="2019-09" db="EMBL/GenBank/DDBJ databases">
        <authorList>
            <person name="Chandra G."/>
            <person name="Truman W A."/>
        </authorList>
    </citation>
    <scope>NUCLEOTIDE SEQUENCE [LARGE SCALE GENOMIC DNA]</scope>
    <source>
        <strain evidence="2">PS900</strain>
    </source>
</reference>
<evidence type="ECO:0000313" key="3">
    <source>
        <dbReference type="Proteomes" id="UP000325723"/>
    </source>
</evidence>
<organism evidence="2 3">
    <name type="scientific">Pseudomonas fluorescens</name>
    <dbReference type="NCBI Taxonomy" id="294"/>
    <lineage>
        <taxon>Bacteria</taxon>
        <taxon>Pseudomonadati</taxon>
        <taxon>Pseudomonadota</taxon>
        <taxon>Gammaproteobacteria</taxon>
        <taxon>Pseudomonadales</taxon>
        <taxon>Pseudomonadaceae</taxon>
        <taxon>Pseudomonas</taxon>
    </lineage>
</organism>
<feature type="region of interest" description="Disordered" evidence="1">
    <location>
        <begin position="178"/>
        <end position="214"/>
    </location>
</feature>
<accession>A0A8H2RRE0</accession>
<evidence type="ECO:0000256" key="1">
    <source>
        <dbReference type="SAM" id="MobiDB-lite"/>
    </source>
</evidence>
<gene>
    <name evidence="2" type="ORF">PS900_04206</name>
</gene>
<feature type="compositionally biased region" description="Basic and acidic residues" evidence="1">
    <location>
        <begin position="28"/>
        <end position="44"/>
    </location>
</feature>
<dbReference type="EMBL" id="CABVIE010000014">
    <property type="protein sequence ID" value="VVP28017.1"/>
    <property type="molecule type" value="Genomic_DNA"/>
</dbReference>